<dbReference type="CDD" id="cd01127">
    <property type="entry name" value="TrwB_TraG_TraD_VirD4"/>
    <property type="match status" value="1"/>
</dbReference>
<dbReference type="PANTHER" id="PTHR37937:SF1">
    <property type="entry name" value="CONJUGATIVE TRANSFER: DNA TRANSPORT"/>
    <property type="match status" value="1"/>
</dbReference>
<evidence type="ECO:0000256" key="3">
    <source>
        <dbReference type="ARBA" id="ARBA00022475"/>
    </source>
</evidence>
<dbReference type="Pfam" id="PF02534">
    <property type="entry name" value="T4SS-DNA_transf"/>
    <property type="match status" value="2"/>
</dbReference>
<evidence type="ECO:0000256" key="6">
    <source>
        <dbReference type="ARBA" id="ARBA00023136"/>
    </source>
</evidence>
<accession>A0A222EQK0</accession>
<dbReference type="RefSeq" id="WP_094049941.1">
    <property type="nucleotide sequence ID" value="NZ_CP022536.1"/>
</dbReference>
<dbReference type="InterPro" id="IPR003688">
    <property type="entry name" value="TraG/VirD4"/>
</dbReference>
<dbReference type="AlphaFoldDB" id="A0A222EQK0"/>
<proteinExistence type="inferred from homology"/>
<feature type="transmembrane region" description="Helical" evidence="7">
    <location>
        <begin position="70"/>
        <end position="96"/>
    </location>
</feature>
<evidence type="ECO:0000256" key="1">
    <source>
        <dbReference type="ARBA" id="ARBA00004651"/>
    </source>
</evidence>
<dbReference type="InterPro" id="IPR027417">
    <property type="entry name" value="P-loop_NTPase"/>
</dbReference>
<keyword evidence="8" id="KW-0614">Plasmid</keyword>
<feature type="transmembrane region" description="Helical" evidence="7">
    <location>
        <begin position="21"/>
        <end position="50"/>
    </location>
</feature>
<keyword evidence="9" id="KW-1185">Reference proteome</keyword>
<dbReference type="PANTHER" id="PTHR37937">
    <property type="entry name" value="CONJUGATIVE TRANSFER: DNA TRANSPORT"/>
    <property type="match status" value="1"/>
</dbReference>
<evidence type="ECO:0000313" key="9">
    <source>
        <dbReference type="Proteomes" id="UP000203229"/>
    </source>
</evidence>
<gene>
    <name evidence="8" type="primary">virD4</name>
    <name evidence="8" type="ORF">SCORR_v1c10250</name>
</gene>
<dbReference type="InterPro" id="IPR051539">
    <property type="entry name" value="T4SS-coupling_protein"/>
</dbReference>
<keyword evidence="4 7" id="KW-0812">Transmembrane</keyword>
<geneLocation type="plasmid" evidence="8 9">
    <name>unnamed</name>
</geneLocation>
<dbReference type="Gene3D" id="3.40.50.300">
    <property type="entry name" value="P-loop containing nucleotide triphosphate hydrolases"/>
    <property type="match status" value="1"/>
</dbReference>
<keyword evidence="5 7" id="KW-1133">Transmembrane helix</keyword>
<keyword evidence="3" id="KW-1003">Cell membrane</keyword>
<dbReference type="OrthoDB" id="9766496at2"/>
<sequence length="868" mass="100150">MSILKRKIKKNRFWNKTIKIRFLKLLIFCLLIVPLVTCIGFIIWNAVMYGNIVKFFKQDFSFFNENKKSIQITLLSFNILFVPIISYFLSFVSYFFKKGVEEETVKISEENILGENAEFLIDDREICVTTTDPDWVAPVKTHSKLNISRLNESYPTGSYEAGFIVRSQWNSSKKELTYSIGKEKHMALFGIPGSAKSQITIIPNIIYSGMVKEVDGETNNDRKKPIIIVNDPKGELFEKTAAILENSGYEIKCLNFKDFEKSSYWNPLSIPYQLFKKGLNFSKEGNGWVKKNTVGGLMAFKNRTKKIKCYKHQKKICEDCTKNAFDHYGELEYLPIAYPNSIKQIYFTNDRDLESYVLSQCKLYKQKAYDAISELAYVICPDDPKGGDKHWTENPRLILEGLLLIFLDMVDAEKNDNPEVQAISEEIFNFGNIKLILSKKEYLLDWFKKYQEKFGHEERQSINKLATPLSLESNIDTFLNTISQKLSIWDSSLLNDITSYDDFNWEEIVKKPTAIFIIMPDKDKKYNFMTSLFVRSSYQKLVDISIDYGDQLPRNVHYIIDEFGVCPMIPDFADMLAVSRSRKIFFLIAMQGRWQLVEKYSDNGANMILDNIHLQCFAQISDINLIKSIEERAGEYSQSVAGHDDLNNVTSSSWQRVKLIPKEAVANLKKGLLIVISSAAKPMFAGNIPFFLGASKKEFQKANGQQFYDKSLSTSKESFQNQRFSVKINKLTNEKVETFLNWENSCKLQILSAVEPENIKISPLEFNKEINVDVSFDEDITIDDLLYSEDNINVTLEITDDDLPGEVNKESVLDINPQNKYFDNDPDLKNKVEMMKELVAKGENKNSEERFKMYNLMNEIGKEIKSKK</sequence>
<dbReference type="SUPFAM" id="SSF52540">
    <property type="entry name" value="P-loop containing nucleoside triphosphate hydrolases"/>
    <property type="match status" value="1"/>
</dbReference>
<keyword evidence="6 7" id="KW-0472">Membrane</keyword>
<name>A0A222EQK0_9MOLU</name>
<dbReference type="EMBL" id="CP022536">
    <property type="protein sequence ID" value="ASP28797.1"/>
    <property type="molecule type" value="Genomic_DNA"/>
</dbReference>
<evidence type="ECO:0000256" key="5">
    <source>
        <dbReference type="ARBA" id="ARBA00022989"/>
    </source>
</evidence>
<comment type="similarity">
    <text evidence="2">Belongs to the VirD4/TraG family.</text>
</comment>
<reference evidence="8 9" key="1">
    <citation type="submission" date="2017-07" db="EMBL/GenBank/DDBJ databases">
        <title>Complete genome sequence of Spiroplasma corruscae EC-1 (DSM 19793).</title>
        <authorList>
            <person name="Tsai Y.-M."/>
            <person name="Lo W.-S."/>
            <person name="Kuo C.-H."/>
        </authorList>
    </citation>
    <scope>NUCLEOTIDE SEQUENCE [LARGE SCALE GENOMIC DNA]</scope>
    <source>
        <strain evidence="8 9">EC-1</strain>
        <plasmid evidence="8 9">unnamed</plasmid>
    </source>
</reference>
<dbReference type="GO" id="GO:0005886">
    <property type="term" value="C:plasma membrane"/>
    <property type="evidence" value="ECO:0007669"/>
    <property type="project" value="UniProtKB-SubCell"/>
</dbReference>
<organism evidence="8 9">
    <name type="scientific">Spiroplasma corruscae</name>
    <dbReference type="NCBI Taxonomy" id="216934"/>
    <lineage>
        <taxon>Bacteria</taxon>
        <taxon>Bacillati</taxon>
        <taxon>Mycoplasmatota</taxon>
        <taxon>Mollicutes</taxon>
        <taxon>Entomoplasmatales</taxon>
        <taxon>Spiroplasmataceae</taxon>
        <taxon>Spiroplasma</taxon>
    </lineage>
</organism>
<evidence type="ECO:0000256" key="4">
    <source>
        <dbReference type="ARBA" id="ARBA00022692"/>
    </source>
</evidence>
<evidence type="ECO:0000256" key="7">
    <source>
        <dbReference type="SAM" id="Phobius"/>
    </source>
</evidence>
<evidence type="ECO:0000256" key="2">
    <source>
        <dbReference type="ARBA" id="ARBA00008806"/>
    </source>
</evidence>
<evidence type="ECO:0000313" key="8">
    <source>
        <dbReference type="EMBL" id="ASP28797.1"/>
    </source>
</evidence>
<comment type="subcellular location">
    <subcellularLocation>
        <location evidence="1">Cell membrane</location>
        <topology evidence="1">Multi-pass membrane protein</topology>
    </subcellularLocation>
</comment>
<dbReference type="Proteomes" id="UP000203229">
    <property type="component" value="Plasmid unnamed"/>
</dbReference>
<protein>
    <submittedName>
        <fullName evidence="8">Type IV secretion system protein VirD4</fullName>
    </submittedName>
</protein>
<dbReference type="KEGG" id="scou:SCORR_v1c10250"/>